<keyword evidence="1" id="KW-0812">Transmembrane</keyword>
<dbReference type="EMBL" id="KV429071">
    <property type="protein sequence ID" value="KZT67925.1"/>
    <property type="molecule type" value="Genomic_DNA"/>
</dbReference>
<feature type="transmembrane region" description="Helical" evidence="1">
    <location>
        <begin position="42"/>
        <end position="63"/>
    </location>
</feature>
<sequence length="155" mass="17111">MSATSFDALSAVALMSRAAEESYLTAVLVAFLLDPRVSRMAFLLLRLSILGYAVTCVSTAFLIQSDISMRSCTSVHISYEAFWFVGALVTPWPPYAYTPLQVQTGSGQSPHCFGFSELCSERLLLCKDILPIHRTPIHRILDNTRCVHIADHKGS</sequence>
<keyword evidence="3" id="KW-1185">Reference proteome</keyword>
<protein>
    <submittedName>
        <fullName evidence="2">Uncharacterized protein</fullName>
    </submittedName>
</protein>
<dbReference type="AlphaFoldDB" id="A0A165P9D4"/>
<evidence type="ECO:0000313" key="2">
    <source>
        <dbReference type="EMBL" id="KZT67925.1"/>
    </source>
</evidence>
<keyword evidence="1" id="KW-0472">Membrane</keyword>
<evidence type="ECO:0000256" key="1">
    <source>
        <dbReference type="SAM" id="Phobius"/>
    </source>
</evidence>
<keyword evidence="1" id="KW-1133">Transmembrane helix</keyword>
<organism evidence="2 3">
    <name type="scientific">Daedalea quercina L-15889</name>
    <dbReference type="NCBI Taxonomy" id="1314783"/>
    <lineage>
        <taxon>Eukaryota</taxon>
        <taxon>Fungi</taxon>
        <taxon>Dikarya</taxon>
        <taxon>Basidiomycota</taxon>
        <taxon>Agaricomycotina</taxon>
        <taxon>Agaricomycetes</taxon>
        <taxon>Polyporales</taxon>
        <taxon>Fomitopsis</taxon>
    </lineage>
</organism>
<gene>
    <name evidence="2" type="ORF">DAEQUDRAFT_365683</name>
</gene>
<reference evidence="2 3" key="1">
    <citation type="journal article" date="2016" name="Mol. Biol. Evol.">
        <title>Comparative Genomics of Early-Diverging Mushroom-Forming Fungi Provides Insights into the Origins of Lignocellulose Decay Capabilities.</title>
        <authorList>
            <person name="Nagy L.G."/>
            <person name="Riley R."/>
            <person name="Tritt A."/>
            <person name="Adam C."/>
            <person name="Daum C."/>
            <person name="Floudas D."/>
            <person name="Sun H."/>
            <person name="Yadav J.S."/>
            <person name="Pangilinan J."/>
            <person name="Larsson K.H."/>
            <person name="Matsuura K."/>
            <person name="Barry K."/>
            <person name="Labutti K."/>
            <person name="Kuo R."/>
            <person name="Ohm R.A."/>
            <person name="Bhattacharya S.S."/>
            <person name="Shirouzu T."/>
            <person name="Yoshinaga Y."/>
            <person name="Martin F.M."/>
            <person name="Grigoriev I.V."/>
            <person name="Hibbett D.S."/>
        </authorList>
    </citation>
    <scope>NUCLEOTIDE SEQUENCE [LARGE SCALE GENOMIC DNA]</scope>
    <source>
        <strain evidence="2 3">L-15889</strain>
    </source>
</reference>
<name>A0A165P9D4_9APHY</name>
<evidence type="ECO:0000313" key="3">
    <source>
        <dbReference type="Proteomes" id="UP000076727"/>
    </source>
</evidence>
<accession>A0A165P9D4</accession>
<dbReference type="Proteomes" id="UP000076727">
    <property type="component" value="Unassembled WGS sequence"/>
</dbReference>
<proteinExistence type="predicted"/>